<evidence type="ECO:0000313" key="3">
    <source>
        <dbReference type="Proteomes" id="UP000501728"/>
    </source>
</evidence>
<dbReference type="NCBIfam" id="NF045961">
    <property type="entry name" value="MAG5150_fam_LP"/>
    <property type="match status" value="1"/>
</dbReference>
<reference evidence="2 3" key="1">
    <citation type="submission" date="2020-04" db="EMBL/GenBank/DDBJ databases">
        <title>Novel Mycoplasma species detected in Phocoena phocoena (harbor porpoise) from the USA.</title>
        <authorList>
            <person name="Volokhov D.V."/>
        </authorList>
    </citation>
    <scope>NUCLEOTIDE SEQUENCE [LARGE SCALE GENOMIC DNA]</scope>
    <source>
        <strain evidence="2 3">C264-NAS</strain>
    </source>
</reference>
<sequence length="338" mass="39610">MKKKLLLGILPLLSSLPIIAVSCSSHINEDKEPKLHFDNDEDIESNEKQEIEIKSPLPQQILKLYNEDATELFNKTKENYRNYRIKYLPLKRNVEILRNKLISLAREQSIKKNSEAVTKFYEKWLNNDLKTLRGNPFGIFLFKYTLIFQDVDAVLADTNLVFESKEFIKHLEVIDKRTLGFDINLGEVQRSINAAWLFLKSHIYDPSRITKAENLKNINIDSDKNSHNHSHAIINLTYEMGLWHEELMKHNAKQLKDFKSEFEKILPNIVDNVNHIEYENNFNKIYEILSGDNSWNNKFNLLKKSFQDDGRTLLLKIKDLLEQIAKKDNLLNDISLPL</sequence>
<dbReference type="AlphaFoldDB" id="A0A858U753"/>
<keyword evidence="1" id="KW-0732">Signal</keyword>
<evidence type="ECO:0000313" key="2">
    <source>
        <dbReference type="EMBL" id="QJG66618.1"/>
    </source>
</evidence>
<dbReference type="Proteomes" id="UP000501728">
    <property type="component" value="Chromosome"/>
</dbReference>
<evidence type="ECO:0008006" key="4">
    <source>
        <dbReference type="Google" id="ProtNLM"/>
    </source>
</evidence>
<evidence type="ECO:0000256" key="1">
    <source>
        <dbReference type="SAM" id="SignalP"/>
    </source>
</evidence>
<feature type="signal peptide" evidence="1">
    <location>
        <begin position="1"/>
        <end position="20"/>
    </location>
</feature>
<dbReference type="NCBIfam" id="NF045840">
    <property type="entry name" value="SHxHSH_motif_LP"/>
    <property type="match status" value="1"/>
</dbReference>
<name>A0A858U753_9MOLU</name>
<accession>A0A858U753</accession>
<organism evidence="2 3">
    <name type="scientific">Mycoplasma phocoeninasale</name>
    <dbReference type="NCBI Taxonomy" id="2726117"/>
    <lineage>
        <taxon>Bacteria</taxon>
        <taxon>Bacillati</taxon>
        <taxon>Mycoplasmatota</taxon>
        <taxon>Mollicutes</taxon>
        <taxon>Mycoplasmataceae</taxon>
        <taxon>Mycoplasma</taxon>
    </lineage>
</organism>
<keyword evidence="3" id="KW-1185">Reference proteome</keyword>
<dbReference type="RefSeq" id="WP_169580441.1">
    <property type="nucleotide sequence ID" value="NZ_CP051480.1"/>
</dbReference>
<feature type="chain" id="PRO_5032818018" description="Lipoprotein" evidence="1">
    <location>
        <begin position="21"/>
        <end position="338"/>
    </location>
</feature>
<dbReference type="KEGG" id="mphn:HGG64_02835"/>
<dbReference type="EMBL" id="CP051480">
    <property type="protein sequence ID" value="QJG66618.1"/>
    <property type="molecule type" value="Genomic_DNA"/>
</dbReference>
<proteinExistence type="predicted"/>
<dbReference type="PROSITE" id="PS51257">
    <property type="entry name" value="PROKAR_LIPOPROTEIN"/>
    <property type="match status" value="1"/>
</dbReference>
<protein>
    <recommendedName>
        <fullName evidence="4">Lipoprotein</fullName>
    </recommendedName>
</protein>
<gene>
    <name evidence="2" type="ORF">HGG64_02835</name>
</gene>